<dbReference type="Pfam" id="PF13525">
    <property type="entry name" value="YfiO"/>
    <property type="match status" value="1"/>
</dbReference>
<dbReference type="Proteomes" id="UP000184335">
    <property type="component" value="Unassembled WGS sequence"/>
</dbReference>
<organism evidence="6 7">
    <name type="scientific">Cruoricaptor ignavus</name>
    <dbReference type="NCBI Taxonomy" id="1118202"/>
    <lineage>
        <taxon>Bacteria</taxon>
        <taxon>Pseudomonadati</taxon>
        <taxon>Bacteroidota</taxon>
        <taxon>Flavobacteriia</taxon>
        <taxon>Flavobacteriales</taxon>
        <taxon>Weeksellaceae</taxon>
        <taxon>Cruoricaptor</taxon>
    </lineage>
</organism>
<keyword evidence="3" id="KW-0998">Cell outer membrane</keyword>
<keyword evidence="2" id="KW-0472">Membrane</keyword>
<evidence type="ECO:0000256" key="3">
    <source>
        <dbReference type="ARBA" id="ARBA00023237"/>
    </source>
</evidence>
<dbReference type="AlphaFoldDB" id="A0A1M6DLT7"/>
<gene>
    <name evidence="6" type="ORF">SAMN05443429_10421</name>
</gene>
<name>A0A1M6DLT7_9FLAO</name>
<dbReference type="SUPFAM" id="SSF48452">
    <property type="entry name" value="TPR-like"/>
    <property type="match status" value="1"/>
</dbReference>
<keyword evidence="7" id="KW-1185">Reference proteome</keyword>
<evidence type="ECO:0000256" key="2">
    <source>
        <dbReference type="ARBA" id="ARBA00023136"/>
    </source>
</evidence>
<evidence type="ECO:0000256" key="4">
    <source>
        <dbReference type="SAM" id="MobiDB-lite"/>
    </source>
</evidence>
<sequence length="357" mass="40811">MPGNHQLKNWYFCRLNGRVGQNSMKKILYILSIAALLASCKNQYDAAMKSTDKDVILSAANDMYSKKKWKEALALYERAAKLVAGTDELQEVLLKTAYAEYYDKNYKLAASHFKRYAATFPNDERAEEAAYMAALNYYQGSLQYNLDQTSTESAINEMQSFLNSYPDSEKAKNINELIEELSYKLEYKAYENARQFFKMGEYKAANASFENVLDDFPATTLRPKIYDYIMKSRYELAMNSIYSLKEERIENALSYARFLEKNAQGTDAAKTAAEQQPKLLAEKERFAKVKADTEKHKEKLAEKQKAEEARASAKRRKKLAEEEENDLQKSLQQTDKARIDSAEASTPAPAITLPVKN</sequence>
<feature type="region of interest" description="Disordered" evidence="4">
    <location>
        <begin position="290"/>
        <end position="357"/>
    </location>
</feature>
<keyword evidence="1" id="KW-0732">Signal</keyword>
<evidence type="ECO:0000313" key="6">
    <source>
        <dbReference type="EMBL" id="SHI74101.1"/>
    </source>
</evidence>
<proteinExistence type="predicted"/>
<feature type="compositionally biased region" description="Basic and acidic residues" evidence="4">
    <location>
        <begin position="290"/>
        <end position="311"/>
    </location>
</feature>
<accession>A0A1M6DLT7</accession>
<dbReference type="EMBL" id="FQYI01000004">
    <property type="protein sequence ID" value="SHI74101.1"/>
    <property type="molecule type" value="Genomic_DNA"/>
</dbReference>
<dbReference type="NCBIfam" id="TIGR03302">
    <property type="entry name" value="OM_YfiO"/>
    <property type="match status" value="1"/>
</dbReference>
<evidence type="ECO:0000259" key="5">
    <source>
        <dbReference type="Pfam" id="PF13525"/>
    </source>
</evidence>
<reference evidence="6 7" key="1">
    <citation type="submission" date="2016-11" db="EMBL/GenBank/DDBJ databases">
        <authorList>
            <person name="Jaros S."/>
            <person name="Januszkiewicz K."/>
            <person name="Wedrychowicz H."/>
        </authorList>
    </citation>
    <scope>NUCLEOTIDE SEQUENCE [LARGE SCALE GENOMIC DNA]</scope>
    <source>
        <strain evidence="6 7">DSM 25479</strain>
    </source>
</reference>
<dbReference type="STRING" id="1118202.SAMN05443429_10421"/>
<evidence type="ECO:0000256" key="1">
    <source>
        <dbReference type="ARBA" id="ARBA00022729"/>
    </source>
</evidence>
<dbReference type="InterPro" id="IPR011990">
    <property type="entry name" value="TPR-like_helical_dom_sf"/>
</dbReference>
<dbReference type="InterPro" id="IPR017689">
    <property type="entry name" value="BamD"/>
</dbReference>
<dbReference type="InterPro" id="IPR039565">
    <property type="entry name" value="BamD-like"/>
</dbReference>
<protein>
    <submittedName>
        <fullName evidence="6">Beta-barrel assembly machine subunit BamD</fullName>
    </submittedName>
</protein>
<feature type="domain" description="Outer membrane lipoprotein BamD-like" evidence="5">
    <location>
        <begin position="55"/>
        <end position="240"/>
    </location>
</feature>
<dbReference type="Gene3D" id="1.25.40.10">
    <property type="entry name" value="Tetratricopeptide repeat domain"/>
    <property type="match status" value="1"/>
</dbReference>
<evidence type="ECO:0000313" key="7">
    <source>
        <dbReference type="Proteomes" id="UP000184335"/>
    </source>
</evidence>